<keyword evidence="7" id="KW-1185">Reference proteome</keyword>
<keyword evidence="4" id="KW-0804">Transcription</keyword>
<reference evidence="6 7" key="1">
    <citation type="submission" date="2024-07" db="EMBL/GenBank/DDBJ databases">
        <authorList>
            <person name="Thanompreechachai J."/>
            <person name="Duangmal K."/>
        </authorList>
    </citation>
    <scope>NUCLEOTIDE SEQUENCE [LARGE SCALE GENOMIC DNA]</scope>
    <source>
        <strain evidence="6 7">KCTC 19886</strain>
    </source>
</reference>
<feature type="domain" description="HTH lysR-type" evidence="5">
    <location>
        <begin position="1"/>
        <end position="58"/>
    </location>
</feature>
<dbReference type="RefSeq" id="WP_367638399.1">
    <property type="nucleotide sequence ID" value="NZ_JBFNQN010000007.1"/>
</dbReference>
<keyword evidence="2" id="KW-0805">Transcription regulation</keyword>
<dbReference type="Pfam" id="PF00126">
    <property type="entry name" value="HTH_1"/>
    <property type="match status" value="1"/>
</dbReference>
<dbReference type="Proteomes" id="UP001555826">
    <property type="component" value="Unassembled WGS sequence"/>
</dbReference>
<organism evidence="6 7">
    <name type="scientific">Kineococcus endophyticus</name>
    <dbReference type="NCBI Taxonomy" id="1181883"/>
    <lineage>
        <taxon>Bacteria</taxon>
        <taxon>Bacillati</taxon>
        <taxon>Actinomycetota</taxon>
        <taxon>Actinomycetes</taxon>
        <taxon>Kineosporiales</taxon>
        <taxon>Kineosporiaceae</taxon>
        <taxon>Kineococcus</taxon>
    </lineage>
</organism>
<dbReference type="PANTHER" id="PTHR30346:SF29">
    <property type="entry name" value="LYSR SUBSTRATE-BINDING"/>
    <property type="match status" value="1"/>
</dbReference>
<dbReference type="Gene3D" id="1.10.10.10">
    <property type="entry name" value="Winged helix-like DNA-binding domain superfamily/Winged helix DNA-binding domain"/>
    <property type="match status" value="1"/>
</dbReference>
<evidence type="ECO:0000256" key="3">
    <source>
        <dbReference type="ARBA" id="ARBA00023125"/>
    </source>
</evidence>
<dbReference type="PROSITE" id="PS50931">
    <property type="entry name" value="HTH_LYSR"/>
    <property type="match status" value="1"/>
</dbReference>
<evidence type="ECO:0000259" key="5">
    <source>
        <dbReference type="PROSITE" id="PS50931"/>
    </source>
</evidence>
<dbReference type="Pfam" id="PF03466">
    <property type="entry name" value="LysR_substrate"/>
    <property type="match status" value="1"/>
</dbReference>
<evidence type="ECO:0000256" key="4">
    <source>
        <dbReference type="ARBA" id="ARBA00023163"/>
    </source>
</evidence>
<dbReference type="EMBL" id="JBFNQN010000007">
    <property type="protein sequence ID" value="MEW9265360.1"/>
    <property type="molecule type" value="Genomic_DNA"/>
</dbReference>
<accession>A0ABV3P740</accession>
<dbReference type="SUPFAM" id="SSF46785">
    <property type="entry name" value="Winged helix' DNA-binding domain"/>
    <property type="match status" value="1"/>
</dbReference>
<evidence type="ECO:0000256" key="1">
    <source>
        <dbReference type="ARBA" id="ARBA00009437"/>
    </source>
</evidence>
<dbReference type="InterPro" id="IPR005119">
    <property type="entry name" value="LysR_subst-bd"/>
</dbReference>
<evidence type="ECO:0000313" key="6">
    <source>
        <dbReference type="EMBL" id="MEW9265360.1"/>
    </source>
</evidence>
<protein>
    <submittedName>
        <fullName evidence="6">LysR family transcriptional regulator</fullName>
    </submittedName>
</protein>
<dbReference type="InterPro" id="IPR036388">
    <property type="entry name" value="WH-like_DNA-bd_sf"/>
</dbReference>
<keyword evidence="3" id="KW-0238">DNA-binding</keyword>
<comment type="caution">
    <text evidence="6">The sequence shown here is derived from an EMBL/GenBank/DDBJ whole genome shotgun (WGS) entry which is preliminary data.</text>
</comment>
<dbReference type="InterPro" id="IPR000847">
    <property type="entry name" value="LysR_HTH_N"/>
</dbReference>
<evidence type="ECO:0000313" key="7">
    <source>
        <dbReference type="Proteomes" id="UP001555826"/>
    </source>
</evidence>
<evidence type="ECO:0000256" key="2">
    <source>
        <dbReference type="ARBA" id="ARBA00023015"/>
    </source>
</evidence>
<dbReference type="InterPro" id="IPR036390">
    <property type="entry name" value="WH_DNA-bd_sf"/>
</dbReference>
<comment type="similarity">
    <text evidence="1">Belongs to the LysR transcriptional regulatory family.</text>
</comment>
<sequence length="304" mass="31767">MDERQLSVLRELAERGSLAAAARALHVTPSAVSQQLAALQRSCPAPLTERRGRTLVLTPAGEALASAAVDVAAALDAARRAVGDHLDSAHTPVSVAAFHSAALAWFGPLLTALDGTPPLRCTDEDVAQDAFPALVADHDVVVAHRPEASPAWPARRVRVVPLLLEPLHVALAADHPLAGREELRVADVAAERWISVHEGFPLAGVLDVVAVAARRPLDVVHRINEFFVAASVVAAGDAIALMPARTSRPGPGVVLRPLADVSVNRRVDALLRPEALSRRGVRTVLDALRDVAGSPAPPDAGGTG</sequence>
<name>A0ABV3P740_9ACTN</name>
<gene>
    <name evidence="6" type="ORF">AB1207_11425</name>
</gene>
<proteinExistence type="inferred from homology"/>
<dbReference type="Gene3D" id="3.40.190.290">
    <property type="match status" value="1"/>
</dbReference>
<dbReference type="SUPFAM" id="SSF53850">
    <property type="entry name" value="Periplasmic binding protein-like II"/>
    <property type="match status" value="1"/>
</dbReference>
<dbReference type="PANTHER" id="PTHR30346">
    <property type="entry name" value="TRANSCRIPTIONAL DUAL REGULATOR HCAR-RELATED"/>
    <property type="match status" value="1"/>
</dbReference>